<dbReference type="CDD" id="cd03801">
    <property type="entry name" value="GT4_PimA-like"/>
    <property type="match status" value="1"/>
</dbReference>
<dbReference type="InterPro" id="IPR001296">
    <property type="entry name" value="Glyco_trans_1"/>
</dbReference>
<evidence type="ECO:0000313" key="2">
    <source>
        <dbReference type="EMBL" id="QCQ47447.1"/>
    </source>
</evidence>
<accession>A0A0I9TL09</accession>
<gene>
    <name evidence="3" type="ORF">DW228_08850</name>
    <name evidence="2" type="ORF">EC80_022820</name>
</gene>
<evidence type="ECO:0000313" key="4">
    <source>
        <dbReference type="Proteomes" id="UP000036847"/>
    </source>
</evidence>
<dbReference type="PANTHER" id="PTHR12526">
    <property type="entry name" value="GLYCOSYLTRANSFERASE"/>
    <property type="match status" value="1"/>
</dbReference>
<dbReference type="AlphaFoldDB" id="A0A0I9TL09"/>
<reference evidence="3 5" key="2">
    <citation type="submission" date="2018-08" db="EMBL/GenBank/DDBJ databases">
        <title>A genome reference for cultivated species of the human gut microbiota.</title>
        <authorList>
            <person name="Zou Y."/>
            <person name="Xue W."/>
            <person name="Luo G."/>
        </authorList>
    </citation>
    <scope>NUCLEOTIDE SEQUENCE [LARGE SCALE GENOMIC DNA]</scope>
    <source>
        <strain evidence="3 5">AM18-6</strain>
    </source>
</reference>
<name>A0A0I9TL09_BACFG</name>
<evidence type="ECO:0000313" key="3">
    <source>
        <dbReference type="EMBL" id="RHH12192.1"/>
    </source>
</evidence>
<evidence type="ECO:0000313" key="5">
    <source>
        <dbReference type="Proteomes" id="UP000266644"/>
    </source>
</evidence>
<dbReference type="Proteomes" id="UP000266644">
    <property type="component" value="Unassembled WGS sequence"/>
</dbReference>
<dbReference type="Pfam" id="PF00534">
    <property type="entry name" value="Glycos_transf_1"/>
    <property type="match status" value="1"/>
</dbReference>
<dbReference type="EMBL" id="QRJE01000012">
    <property type="protein sequence ID" value="RHH12192.1"/>
    <property type="molecule type" value="Genomic_DNA"/>
</dbReference>
<proteinExistence type="predicted"/>
<organism evidence="3 5">
    <name type="scientific">Bacteroides fragilis</name>
    <dbReference type="NCBI Taxonomy" id="817"/>
    <lineage>
        <taxon>Bacteria</taxon>
        <taxon>Pseudomonadati</taxon>
        <taxon>Bacteroidota</taxon>
        <taxon>Bacteroidia</taxon>
        <taxon>Bacteroidales</taxon>
        <taxon>Bacteroidaceae</taxon>
        <taxon>Bacteroides</taxon>
    </lineage>
</organism>
<sequence>MKAMKNIYIFDEYLSSQKNGIGIYLQELVYCFCSLKYNICLIVFNAKTEEFKIIKEKKIRKILFPVLKIHFVYYVDVIEKFLRLYIEDSLENVFLINHTPCDDLMESLKTYFPLSKIVFTIHDFYWTVSLMGNIDEYEKVIKNAYMAKNVNMRSNMDYILKMYKKEMRMYELADRIICLSNDTLSILQNIYKINKRKIYCISNGLRDTKKKDLLNEKDKDTKRKKLYLRNEDKVLLFIGRPTKQKGIFELLSAMHIVLREYPNVKLVIIGDGDEVSIKEIINASSQIASSIIITGRLNRKDVKEWLTIADIGIIPSYYEQCSYVAIEMMMYGLPIITSNGLGLRNIFIDGVNAKVARIESKRQLYQINLARNIINLLDHPELCKNLSKEAKRTYKTKFAIKYMKACYMKLIDSMYRV</sequence>
<dbReference type="GO" id="GO:0016757">
    <property type="term" value="F:glycosyltransferase activity"/>
    <property type="evidence" value="ECO:0007669"/>
    <property type="project" value="InterPro"/>
</dbReference>
<reference evidence="2" key="1">
    <citation type="book" date="2014" name="THE 24TH EUROPEAN CONGRESS OF CLINICAL MICROBIOLOGY AND INFECTIOUS DISEASES" publisher="ECCMID 2014" city="Barcelona, Spain">
        <title>Identification of resistance genes in three multidrug-resistant Bacteroides fragilis isolates by whole genome sequencing.</title>
        <editorList>
            <person name="Unknown"/>
            <person name="A."/>
        </editorList>
        <authorList>
            <person name="Sydenham T.V."/>
            <person name="Hasman H."/>
            <person name="Wang M."/>
            <person name="Soki J."/>
            <person name="Nagy E."/>
            <person name="Justesen U.S."/>
        </authorList>
    </citation>
    <scope>NUCLEOTIDE SEQUENCE</scope>
    <source>
        <strain evidence="2">DCMSKEJBY0001B</strain>
    </source>
</reference>
<dbReference type="Proteomes" id="UP000036847">
    <property type="component" value="Chromosome"/>
</dbReference>
<dbReference type="RefSeq" id="WP_032543947.1">
    <property type="nucleotide sequence ID" value="NZ_CAXSXC010000004.1"/>
</dbReference>
<reference evidence="2 4" key="3">
    <citation type="submission" date="2019-03" db="EMBL/GenBank/DDBJ databases">
        <title>Complete genome assembly of MDR B. fragilis.</title>
        <authorList>
            <person name="Sydenham T.V."/>
            <person name="Hasman H."/>
            <person name="Justesen U.S."/>
        </authorList>
    </citation>
    <scope>NUCLEOTIDE SEQUENCE [LARGE SCALE GENOMIC DNA]</scope>
    <source>
        <strain evidence="2 4">DCMSKEJBY0001B</strain>
    </source>
</reference>
<dbReference type="EMBL" id="CP036546">
    <property type="protein sequence ID" value="QCQ47447.1"/>
    <property type="molecule type" value="Genomic_DNA"/>
</dbReference>
<dbReference type="PANTHER" id="PTHR12526:SF630">
    <property type="entry name" value="GLYCOSYLTRANSFERASE"/>
    <property type="match status" value="1"/>
</dbReference>
<keyword evidence="3" id="KW-0808">Transferase</keyword>
<protein>
    <submittedName>
        <fullName evidence="3">Glycosyltransferase</fullName>
    </submittedName>
</protein>
<evidence type="ECO:0000259" key="1">
    <source>
        <dbReference type="Pfam" id="PF00534"/>
    </source>
</evidence>
<dbReference type="OrthoDB" id="1046785at2"/>
<dbReference type="Gene3D" id="3.40.50.2000">
    <property type="entry name" value="Glycogen Phosphorylase B"/>
    <property type="match status" value="2"/>
</dbReference>
<feature type="domain" description="Glycosyl transferase family 1" evidence="1">
    <location>
        <begin position="218"/>
        <end position="392"/>
    </location>
</feature>
<dbReference type="SUPFAM" id="SSF53756">
    <property type="entry name" value="UDP-Glycosyltransferase/glycogen phosphorylase"/>
    <property type="match status" value="1"/>
</dbReference>